<comment type="caution">
    <text evidence="2">The sequence shown here is derived from an EMBL/GenBank/DDBJ whole genome shotgun (WGS) entry which is preliminary data.</text>
</comment>
<evidence type="ECO:0000313" key="2">
    <source>
        <dbReference type="EMBL" id="GAG70059.1"/>
    </source>
</evidence>
<gene>
    <name evidence="2" type="ORF">S01H4_13060</name>
</gene>
<feature type="non-terminal residue" evidence="2">
    <location>
        <position position="161"/>
    </location>
</feature>
<evidence type="ECO:0000256" key="1">
    <source>
        <dbReference type="SAM" id="Phobius"/>
    </source>
</evidence>
<keyword evidence="1" id="KW-0812">Transmembrane</keyword>
<organism evidence="2">
    <name type="scientific">marine sediment metagenome</name>
    <dbReference type="NCBI Taxonomy" id="412755"/>
    <lineage>
        <taxon>unclassified sequences</taxon>
        <taxon>metagenomes</taxon>
        <taxon>ecological metagenomes</taxon>
    </lineage>
</organism>
<keyword evidence="1" id="KW-0472">Membrane</keyword>
<proteinExistence type="predicted"/>
<keyword evidence="1" id="KW-1133">Transmembrane helix</keyword>
<protein>
    <submittedName>
        <fullName evidence="2">Uncharacterized protein</fullName>
    </submittedName>
</protein>
<dbReference type="AlphaFoldDB" id="X0ZKX4"/>
<accession>X0ZKX4</accession>
<dbReference type="EMBL" id="BART01005764">
    <property type="protein sequence ID" value="GAG70059.1"/>
    <property type="molecule type" value="Genomic_DNA"/>
</dbReference>
<reference evidence="2" key="1">
    <citation type="journal article" date="2014" name="Front. Microbiol.">
        <title>High frequency of phylogenetically diverse reductive dehalogenase-homologous genes in deep subseafloor sedimentary metagenomes.</title>
        <authorList>
            <person name="Kawai M."/>
            <person name="Futagami T."/>
            <person name="Toyoda A."/>
            <person name="Takaki Y."/>
            <person name="Nishi S."/>
            <person name="Hori S."/>
            <person name="Arai W."/>
            <person name="Tsubouchi T."/>
            <person name="Morono Y."/>
            <person name="Uchiyama I."/>
            <person name="Ito T."/>
            <person name="Fujiyama A."/>
            <person name="Inagaki F."/>
            <person name="Takami H."/>
        </authorList>
    </citation>
    <scope>NUCLEOTIDE SEQUENCE</scope>
    <source>
        <strain evidence="2">Expedition CK06-06</strain>
    </source>
</reference>
<name>X0ZKX4_9ZZZZ</name>
<sequence>MDVEKKIDRVLKAGNKSNGNKKKRTKRLLKLSPGFLILLAIGIGTAILVSSFSVLYLQLDGDIETTGNPVDESEILWDGEQLVDETTFEVVDAIGVLDPGDVVVVPHTIQVVDDYDMYFDVDVSAMEFPSDSIYYGFYFEVLDAGLAPLVVPLLIPHSQPP</sequence>
<feature type="transmembrane region" description="Helical" evidence="1">
    <location>
        <begin position="31"/>
        <end position="57"/>
    </location>
</feature>